<evidence type="ECO:0000256" key="2">
    <source>
        <dbReference type="ARBA" id="ARBA00010781"/>
    </source>
</evidence>
<evidence type="ECO:0000256" key="3">
    <source>
        <dbReference type="ARBA" id="ARBA00022473"/>
    </source>
</evidence>
<dbReference type="GO" id="GO:0008283">
    <property type="term" value="P:cell population proliferation"/>
    <property type="evidence" value="ECO:0007669"/>
    <property type="project" value="UniProtKB-UniRule"/>
</dbReference>
<sequence>MAKSSSVLTVINALLILLSLSAKLAEAVPVFTSHDGQESVPSMPASQFQLKPEAEEEWDGSVNEEACGVAESEECLMRRALADDHLDYIYTQDIKS</sequence>
<evidence type="ECO:0000256" key="6">
    <source>
        <dbReference type="ARBA" id="ARBA00022729"/>
    </source>
</evidence>
<evidence type="ECO:0000256" key="4">
    <source>
        <dbReference type="ARBA" id="ARBA00022525"/>
    </source>
</evidence>
<keyword evidence="3 9" id="KW-0217">Developmental protein</keyword>
<dbReference type="EMBL" id="JBJKBG010000007">
    <property type="protein sequence ID" value="KAL3731562.1"/>
    <property type="molecule type" value="Genomic_DNA"/>
</dbReference>
<feature type="signal peptide" evidence="9">
    <location>
        <begin position="1"/>
        <end position="27"/>
    </location>
</feature>
<gene>
    <name evidence="10" type="ORF">ACJRO7_028447</name>
</gene>
<comment type="function">
    <text evidence="9">Promotes plant cell differentiation, organogenesis and somatic embryogenesis as well as cell proliferation.</text>
</comment>
<comment type="PTM">
    <text evidence="9">Sulfation is important for activity and for the binding to a putative membrane receptor.</text>
</comment>
<reference evidence="10 11" key="1">
    <citation type="submission" date="2024-11" db="EMBL/GenBank/DDBJ databases">
        <title>Chromosome-level genome assembly of Eucalyptus globulus Labill. provides insights into its genome evolution.</title>
        <authorList>
            <person name="Li X."/>
        </authorList>
    </citation>
    <scope>NUCLEOTIDE SEQUENCE [LARGE SCALE GENOMIC DNA]</scope>
    <source>
        <strain evidence="10">CL2024</strain>
        <tissue evidence="10">Fresh tender leaves</tissue>
    </source>
</reference>
<organism evidence="10 11">
    <name type="scientific">Eucalyptus globulus</name>
    <name type="common">Tasmanian blue gum</name>
    <dbReference type="NCBI Taxonomy" id="34317"/>
    <lineage>
        <taxon>Eukaryota</taxon>
        <taxon>Viridiplantae</taxon>
        <taxon>Streptophyta</taxon>
        <taxon>Embryophyta</taxon>
        <taxon>Tracheophyta</taxon>
        <taxon>Spermatophyta</taxon>
        <taxon>Magnoliopsida</taxon>
        <taxon>eudicotyledons</taxon>
        <taxon>Gunneridae</taxon>
        <taxon>Pentapetalae</taxon>
        <taxon>rosids</taxon>
        <taxon>malvids</taxon>
        <taxon>Myrtales</taxon>
        <taxon>Myrtaceae</taxon>
        <taxon>Myrtoideae</taxon>
        <taxon>Eucalypteae</taxon>
        <taxon>Eucalyptus</taxon>
    </lineage>
</organism>
<keyword evidence="7 9" id="KW-0221">Differentiation</keyword>
<dbReference type="PANTHER" id="PTHR33285:SF55">
    <property type="entry name" value="PHYTOSULFOKINES 3"/>
    <property type="match status" value="1"/>
</dbReference>
<evidence type="ECO:0000256" key="1">
    <source>
        <dbReference type="ARBA" id="ARBA00004613"/>
    </source>
</evidence>
<dbReference type="GO" id="GO:0008083">
    <property type="term" value="F:growth factor activity"/>
    <property type="evidence" value="ECO:0007669"/>
    <property type="project" value="UniProtKB-UniRule"/>
</dbReference>
<evidence type="ECO:0000256" key="9">
    <source>
        <dbReference type="RuleBase" id="RU368031"/>
    </source>
</evidence>
<dbReference type="AlphaFoldDB" id="A0ABD3JY80"/>
<comment type="similarity">
    <text evidence="2 9">Belongs to the phytosulfokine family.</text>
</comment>
<dbReference type="Pfam" id="PF06404">
    <property type="entry name" value="PSK"/>
    <property type="match status" value="1"/>
</dbReference>
<dbReference type="PANTHER" id="PTHR33285">
    <property type="entry name" value="PHYTOSULFOKINES 3"/>
    <property type="match status" value="1"/>
</dbReference>
<comment type="subcellular location">
    <subcellularLocation>
        <location evidence="1 9">Secreted</location>
    </subcellularLocation>
</comment>
<dbReference type="GO" id="GO:0005576">
    <property type="term" value="C:extracellular region"/>
    <property type="evidence" value="ECO:0007669"/>
    <property type="project" value="UniProtKB-SubCell"/>
</dbReference>
<evidence type="ECO:0000256" key="5">
    <source>
        <dbReference type="ARBA" id="ARBA00022641"/>
    </source>
</evidence>
<keyword evidence="6 9" id="KW-0732">Signal</keyword>
<dbReference type="Proteomes" id="UP001634007">
    <property type="component" value="Unassembled WGS sequence"/>
</dbReference>
<dbReference type="GO" id="GO:0030154">
    <property type="term" value="P:cell differentiation"/>
    <property type="evidence" value="ECO:0007669"/>
    <property type="project" value="UniProtKB-UniRule"/>
</dbReference>
<keyword evidence="4 9" id="KW-0964">Secreted</keyword>
<comment type="PTM">
    <text evidence="9">PSK-alpha is produced by endopeptidase digestion. PSK-beta is produced from PSK-alpha by exopeptidase digestion.</text>
</comment>
<evidence type="ECO:0000256" key="7">
    <source>
        <dbReference type="ARBA" id="ARBA00022782"/>
    </source>
</evidence>
<evidence type="ECO:0000313" key="10">
    <source>
        <dbReference type="EMBL" id="KAL3731562.1"/>
    </source>
</evidence>
<evidence type="ECO:0000313" key="11">
    <source>
        <dbReference type="Proteomes" id="UP001634007"/>
    </source>
</evidence>
<protein>
    <recommendedName>
        <fullName evidence="9">Phytosulfokine</fullName>
    </recommendedName>
    <component>
        <recommendedName>
            <fullName evidence="9">Phytosulfokine-alpha</fullName>
            <shortName evidence="9">PSK-alpha</shortName>
            <shortName evidence="9">Phytosulfokine-a</shortName>
        </recommendedName>
    </component>
    <component>
        <recommendedName>
            <fullName evidence="9">Phytosulfokine-beta</fullName>
            <shortName evidence="9">PSK-beta</shortName>
            <shortName evidence="9">Phytosulfokine-b</shortName>
        </recommendedName>
    </component>
</protein>
<evidence type="ECO:0000256" key="8">
    <source>
        <dbReference type="ARBA" id="ARBA00023030"/>
    </source>
</evidence>
<accession>A0ABD3JY80</accession>
<feature type="chain" id="PRO_5044528089" description="Phytosulfokine" evidence="9">
    <location>
        <begin position="28"/>
        <end position="96"/>
    </location>
</feature>
<dbReference type="InterPro" id="IPR009438">
    <property type="entry name" value="Phytosulfokine"/>
</dbReference>
<comment type="caution">
    <text evidence="10">The sequence shown here is derived from an EMBL/GenBank/DDBJ whole genome shotgun (WGS) entry which is preliminary data.</text>
</comment>
<keyword evidence="8 9" id="KW-0339">Growth factor</keyword>
<keyword evidence="11" id="KW-1185">Reference proteome</keyword>
<proteinExistence type="inferred from homology"/>
<name>A0ABD3JY80_EUCGL</name>
<keyword evidence="5 9" id="KW-0765">Sulfation</keyword>